<evidence type="ECO:0000313" key="1">
    <source>
        <dbReference type="EMBL" id="PWA78247.1"/>
    </source>
</evidence>
<sequence length="119" mass="13323">MSPLLLRHLLAGEVDLDSEFDMGGDGSAQLMQAAAAANHAQAIIITLLEEYDNIFGEGAMLSDLYSDSYESGSEREELSDFFFVCKGTKDILKFRYNQVQEYSLKDGEKSFNQELMYNA</sequence>
<accession>A0A2U1NXR9</accession>
<comment type="caution">
    <text evidence="1">The sequence shown here is derived from an EMBL/GenBank/DDBJ whole genome shotgun (WGS) entry which is preliminary data.</text>
</comment>
<dbReference type="EMBL" id="PKPP01002014">
    <property type="protein sequence ID" value="PWA78247.1"/>
    <property type="molecule type" value="Genomic_DNA"/>
</dbReference>
<dbReference type="PANTHER" id="PTHR46265">
    <property type="entry name" value="RHO GTPASE-ACTIVATING PROTEIN 7"/>
    <property type="match status" value="1"/>
</dbReference>
<dbReference type="InterPro" id="IPR052799">
    <property type="entry name" value="Rho_GAP_Regulators"/>
</dbReference>
<gene>
    <name evidence="1" type="ORF">CTI12_AA217400</name>
</gene>
<keyword evidence="2" id="KW-1185">Reference proteome</keyword>
<proteinExistence type="predicted"/>
<organism evidence="1 2">
    <name type="scientific">Artemisia annua</name>
    <name type="common">Sweet wormwood</name>
    <dbReference type="NCBI Taxonomy" id="35608"/>
    <lineage>
        <taxon>Eukaryota</taxon>
        <taxon>Viridiplantae</taxon>
        <taxon>Streptophyta</taxon>
        <taxon>Embryophyta</taxon>
        <taxon>Tracheophyta</taxon>
        <taxon>Spermatophyta</taxon>
        <taxon>Magnoliopsida</taxon>
        <taxon>eudicotyledons</taxon>
        <taxon>Gunneridae</taxon>
        <taxon>Pentapetalae</taxon>
        <taxon>asterids</taxon>
        <taxon>campanulids</taxon>
        <taxon>Asterales</taxon>
        <taxon>Asteraceae</taxon>
        <taxon>Asteroideae</taxon>
        <taxon>Anthemideae</taxon>
        <taxon>Artemisiinae</taxon>
        <taxon>Artemisia</taxon>
    </lineage>
</organism>
<dbReference type="AlphaFoldDB" id="A0A2U1NXR9"/>
<name>A0A2U1NXR9_ARTAN</name>
<dbReference type="STRING" id="35608.A0A2U1NXR9"/>
<evidence type="ECO:0000313" key="2">
    <source>
        <dbReference type="Proteomes" id="UP000245207"/>
    </source>
</evidence>
<reference evidence="1 2" key="1">
    <citation type="journal article" date="2018" name="Mol. Plant">
        <title>The genome of Artemisia annua provides insight into the evolution of Asteraceae family and artemisinin biosynthesis.</title>
        <authorList>
            <person name="Shen Q."/>
            <person name="Zhang L."/>
            <person name="Liao Z."/>
            <person name="Wang S."/>
            <person name="Yan T."/>
            <person name="Shi P."/>
            <person name="Liu M."/>
            <person name="Fu X."/>
            <person name="Pan Q."/>
            <person name="Wang Y."/>
            <person name="Lv Z."/>
            <person name="Lu X."/>
            <person name="Zhang F."/>
            <person name="Jiang W."/>
            <person name="Ma Y."/>
            <person name="Chen M."/>
            <person name="Hao X."/>
            <person name="Li L."/>
            <person name="Tang Y."/>
            <person name="Lv G."/>
            <person name="Zhou Y."/>
            <person name="Sun X."/>
            <person name="Brodelius P.E."/>
            <person name="Rose J.K.C."/>
            <person name="Tang K."/>
        </authorList>
    </citation>
    <scope>NUCLEOTIDE SEQUENCE [LARGE SCALE GENOMIC DNA]</scope>
    <source>
        <strain evidence="2">cv. Huhao1</strain>
        <tissue evidence="1">Leaf</tissue>
    </source>
</reference>
<dbReference type="OrthoDB" id="1745053at2759"/>
<dbReference type="Proteomes" id="UP000245207">
    <property type="component" value="Unassembled WGS sequence"/>
</dbReference>
<dbReference type="PANTHER" id="PTHR46265:SF20">
    <property type="entry name" value="RHO GTPASE ACTIVATION PROTEIN, PH DOMAIN-LIKE, TERNARY COMPLEX FACTOR MIP1, LEUCINE-ZIPPER-RELATED"/>
    <property type="match status" value="1"/>
</dbReference>
<protein>
    <submittedName>
        <fullName evidence="1">Rho GTPase activation protein</fullName>
    </submittedName>
</protein>